<dbReference type="SUPFAM" id="SSF56645">
    <property type="entry name" value="Acyl-CoA dehydrogenase NM domain-like"/>
    <property type="match status" value="1"/>
</dbReference>
<dbReference type="InterPro" id="IPR013786">
    <property type="entry name" value="AcylCoA_DH/ox_N"/>
</dbReference>
<protein>
    <submittedName>
        <fullName evidence="8">Acyl-CoA dehydrogenase</fullName>
    </submittedName>
</protein>
<dbReference type="InterPro" id="IPR037069">
    <property type="entry name" value="AcylCoA_DH/ox_N_sf"/>
</dbReference>
<dbReference type="Gene3D" id="1.20.140.10">
    <property type="entry name" value="Butyryl-CoA Dehydrogenase, subunit A, domain 3"/>
    <property type="match status" value="1"/>
</dbReference>
<dbReference type="Gene3D" id="1.10.540.10">
    <property type="entry name" value="Acyl-CoA dehydrogenase/oxidase, N-terminal domain"/>
    <property type="match status" value="1"/>
</dbReference>
<evidence type="ECO:0000259" key="5">
    <source>
        <dbReference type="Pfam" id="PF00441"/>
    </source>
</evidence>
<dbReference type="InterPro" id="IPR006091">
    <property type="entry name" value="Acyl-CoA_Oxase/DH_mid-dom"/>
</dbReference>
<keyword evidence="9" id="KW-1185">Reference proteome</keyword>
<reference evidence="8" key="1">
    <citation type="submission" date="2022-04" db="EMBL/GenBank/DDBJ databases">
        <title>Whole genome sequence of Sphaerotilus sp. FB-5.</title>
        <authorList>
            <person name="Takeda M."/>
            <person name="Narihara S."/>
            <person name="Akimoto M."/>
            <person name="Akimoto R."/>
            <person name="Nishiyashiki S."/>
            <person name="Murakami T."/>
        </authorList>
    </citation>
    <scope>NUCLEOTIDE SEQUENCE</scope>
    <source>
        <strain evidence="8">FB-5</strain>
    </source>
</reference>
<name>A0ABN6PFR7_9BURK</name>
<dbReference type="EMBL" id="AP025730">
    <property type="protein sequence ID" value="BDI03831.1"/>
    <property type="molecule type" value="Genomic_DNA"/>
</dbReference>
<dbReference type="Gene3D" id="2.40.110.10">
    <property type="entry name" value="Butyryl-CoA Dehydrogenase, subunit A, domain 2"/>
    <property type="match status" value="1"/>
</dbReference>
<dbReference type="InterPro" id="IPR036250">
    <property type="entry name" value="AcylCo_DH-like_C"/>
</dbReference>
<evidence type="ECO:0000313" key="8">
    <source>
        <dbReference type="EMBL" id="BDI03831.1"/>
    </source>
</evidence>
<dbReference type="RefSeq" id="WP_251972082.1">
    <property type="nucleotide sequence ID" value="NZ_AP025730.1"/>
</dbReference>
<keyword evidence="4" id="KW-0274">FAD</keyword>
<dbReference type="PANTHER" id="PTHR43884:SF12">
    <property type="entry name" value="ISOVALERYL-COA DEHYDROGENASE, MITOCHONDRIAL-RELATED"/>
    <property type="match status" value="1"/>
</dbReference>
<comment type="similarity">
    <text evidence="2">Belongs to the acyl-CoA dehydrogenase family.</text>
</comment>
<evidence type="ECO:0000256" key="2">
    <source>
        <dbReference type="ARBA" id="ARBA00009347"/>
    </source>
</evidence>
<feature type="domain" description="Acyl-CoA oxidase/dehydrogenase middle" evidence="6">
    <location>
        <begin position="122"/>
        <end position="224"/>
    </location>
</feature>
<evidence type="ECO:0000259" key="7">
    <source>
        <dbReference type="Pfam" id="PF02771"/>
    </source>
</evidence>
<keyword evidence="3" id="KW-0285">Flavoprotein</keyword>
<dbReference type="InterPro" id="IPR006089">
    <property type="entry name" value="Acyl-CoA_DH_CS"/>
</dbReference>
<dbReference type="Pfam" id="PF02771">
    <property type="entry name" value="Acyl-CoA_dh_N"/>
    <property type="match status" value="1"/>
</dbReference>
<dbReference type="Pfam" id="PF00441">
    <property type="entry name" value="Acyl-CoA_dh_1"/>
    <property type="match status" value="1"/>
</dbReference>
<dbReference type="Pfam" id="PF02770">
    <property type="entry name" value="Acyl-CoA_dh_M"/>
    <property type="match status" value="1"/>
</dbReference>
<dbReference type="PROSITE" id="PS00073">
    <property type="entry name" value="ACYL_COA_DH_2"/>
    <property type="match status" value="1"/>
</dbReference>
<proteinExistence type="inferred from homology"/>
<feature type="domain" description="Acyl-CoA dehydrogenase/oxidase C-terminal" evidence="5">
    <location>
        <begin position="237"/>
        <end position="384"/>
    </location>
</feature>
<dbReference type="InterPro" id="IPR009075">
    <property type="entry name" value="AcylCo_DH/oxidase_C"/>
</dbReference>
<evidence type="ECO:0000256" key="4">
    <source>
        <dbReference type="ARBA" id="ARBA00022827"/>
    </source>
</evidence>
<comment type="cofactor">
    <cofactor evidence="1">
        <name>FAD</name>
        <dbReference type="ChEBI" id="CHEBI:57692"/>
    </cofactor>
</comment>
<dbReference type="PANTHER" id="PTHR43884">
    <property type="entry name" value="ACYL-COA DEHYDROGENASE"/>
    <property type="match status" value="1"/>
</dbReference>
<dbReference type="PROSITE" id="PS00072">
    <property type="entry name" value="ACYL_COA_DH_1"/>
    <property type="match status" value="1"/>
</dbReference>
<dbReference type="InterPro" id="IPR009100">
    <property type="entry name" value="AcylCoA_DH/oxidase_NM_dom_sf"/>
</dbReference>
<evidence type="ECO:0000313" key="9">
    <source>
        <dbReference type="Proteomes" id="UP001057498"/>
    </source>
</evidence>
<gene>
    <name evidence="8" type="ORF">CATMQ487_08010</name>
</gene>
<dbReference type="InterPro" id="IPR046373">
    <property type="entry name" value="Acyl-CoA_Oxase/DH_mid-dom_sf"/>
</dbReference>
<sequence>MRLIFDADHEQFRDAARRFFLNELAPHVERWREQGFVDRWAFEKAGSLGYLLTWADEKYGGAGMSDLRYEQILVEECVRQADIGIYFNLHSTVVAPYIAEIGDEAQRERFLPKAISGEHILAIAMTEPAAGSDLAGMRTKAVRAHDGEGDDWILNGSKIYISNGMQADVVVVAARTSSESKPESRHTIGLFIVEAGMAGFSRGKKLKKMGLPAQDTAELFFENVRVPAANVLGDPTRGFQHMARLLAKERLSLAMTSMAHAQTAFDLTLDFVKERQAFGRPIGAFQNSRFVLAQLRSELDAVQCFVDQCVLLANDRKLDADTGAKAKLLATDLEGRVIDACLQLHGGAGYMDEYRISRMYTDARVSRIFAGTNEIMKEIIGRGLGLDERAAR</sequence>
<evidence type="ECO:0000256" key="3">
    <source>
        <dbReference type="ARBA" id="ARBA00022630"/>
    </source>
</evidence>
<evidence type="ECO:0000259" key="6">
    <source>
        <dbReference type="Pfam" id="PF02770"/>
    </source>
</evidence>
<feature type="domain" description="Acyl-CoA dehydrogenase/oxidase N-terminal" evidence="7">
    <location>
        <begin position="7"/>
        <end position="118"/>
    </location>
</feature>
<organism evidence="8 9">
    <name type="scientific">Sphaerotilus microaerophilus</name>
    <dbReference type="NCBI Taxonomy" id="2914710"/>
    <lineage>
        <taxon>Bacteria</taxon>
        <taxon>Pseudomonadati</taxon>
        <taxon>Pseudomonadota</taxon>
        <taxon>Betaproteobacteria</taxon>
        <taxon>Burkholderiales</taxon>
        <taxon>Sphaerotilaceae</taxon>
        <taxon>Sphaerotilus</taxon>
    </lineage>
</organism>
<dbReference type="Proteomes" id="UP001057498">
    <property type="component" value="Chromosome"/>
</dbReference>
<dbReference type="SUPFAM" id="SSF47203">
    <property type="entry name" value="Acyl-CoA dehydrogenase C-terminal domain-like"/>
    <property type="match status" value="1"/>
</dbReference>
<evidence type="ECO:0000256" key="1">
    <source>
        <dbReference type="ARBA" id="ARBA00001974"/>
    </source>
</evidence>
<accession>A0ABN6PFR7</accession>